<protein>
    <submittedName>
        <fullName evidence="3">Uncharacterized protein</fullName>
    </submittedName>
</protein>
<dbReference type="PANTHER" id="PTHR24198">
    <property type="entry name" value="ANKYRIN REPEAT AND PROTEIN KINASE DOMAIN-CONTAINING PROTEIN"/>
    <property type="match status" value="1"/>
</dbReference>
<keyword evidence="2" id="KW-0040">ANK repeat</keyword>
<organism evidence="3 4">
    <name type="scientific">Chlorella ohadii</name>
    <dbReference type="NCBI Taxonomy" id="2649997"/>
    <lineage>
        <taxon>Eukaryota</taxon>
        <taxon>Viridiplantae</taxon>
        <taxon>Chlorophyta</taxon>
        <taxon>core chlorophytes</taxon>
        <taxon>Trebouxiophyceae</taxon>
        <taxon>Chlorellales</taxon>
        <taxon>Chlorellaceae</taxon>
        <taxon>Chlorella clade</taxon>
        <taxon>Chlorella</taxon>
    </lineage>
</organism>
<dbReference type="SUPFAM" id="SSF48403">
    <property type="entry name" value="Ankyrin repeat"/>
    <property type="match status" value="1"/>
</dbReference>
<keyword evidence="1" id="KW-0677">Repeat</keyword>
<dbReference type="Pfam" id="PF12796">
    <property type="entry name" value="Ank_2"/>
    <property type="match status" value="1"/>
</dbReference>
<evidence type="ECO:0000313" key="4">
    <source>
        <dbReference type="Proteomes" id="UP001205105"/>
    </source>
</evidence>
<sequence length="223" mass="23834">MLLASGPPSLVDRPSMDGGWTAAHLAAQGGHKEALLSLAGASIATLLVPSDIGWLPLHSACEFDTPGQLAVLRLLLSCFPRAAEVRSHDGQLPIHVALYHGHIGAARCLLRYAPSSIVLRALWDAGAPAAPLFGDFVRAPGRLPLSSADWSEVPQPCASLQRALPAALTHSTDQASLLVRGLPVSMQRRLRTFALVLARLQRRLRLQLPALLVQHLLSLTFDA</sequence>
<dbReference type="InterPro" id="IPR036770">
    <property type="entry name" value="Ankyrin_rpt-contain_sf"/>
</dbReference>
<dbReference type="EMBL" id="JADXDR010000033">
    <property type="protein sequence ID" value="KAI7844080.1"/>
    <property type="molecule type" value="Genomic_DNA"/>
</dbReference>
<accession>A0AAD5DXM4</accession>
<proteinExistence type="predicted"/>
<evidence type="ECO:0000313" key="3">
    <source>
        <dbReference type="EMBL" id="KAI7844080.1"/>
    </source>
</evidence>
<gene>
    <name evidence="3" type="ORF">COHA_002223</name>
</gene>
<dbReference type="InterPro" id="IPR002110">
    <property type="entry name" value="Ankyrin_rpt"/>
</dbReference>
<evidence type="ECO:0000256" key="1">
    <source>
        <dbReference type="ARBA" id="ARBA00022737"/>
    </source>
</evidence>
<evidence type="ECO:0000256" key="2">
    <source>
        <dbReference type="ARBA" id="ARBA00023043"/>
    </source>
</evidence>
<keyword evidence="4" id="KW-1185">Reference proteome</keyword>
<dbReference type="SMART" id="SM00248">
    <property type="entry name" value="ANK"/>
    <property type="match status" value="3"/>
</dbReference>
<dbReference type="Gene3D" id="1.25.40.20">
    <property type="entry name" value="Ankyrin repeat-containing domain"/>
    <property type="match status" value="1"/>
</dbReference>
<reference evidence="3" key="1">
    <citation type="submission" date="2020-11" db="EMBL/GenBank/DDBJ databases">
        <title>Chlorella ohadii genome sequencing and assembly.</title>
        <authorList>
            <person name="Murik O."/>
            <person name="Treves H."/>
            <person name="Kedem I."/>
            <person name="Shotland Y."/>
            <person name="Kaplan A."/>
        </authorList>
    </citation>
    <scope>NUCLEOTIDE SEQUENCE</scope>
    <source>
        <strain evidence="3">1</strain>
    </source>
</reference>
<comment type="caution">
    <text evidence="3">The sequence shown here is derived from an EMBL/GenBank/DDBJ whole genome shotgun (WGS) entry which is preliminary data.</text>
</comment>
<name>A0AAD5DXM4_9CHLO</name>
<dbReference type="PANTHER" id="PTHR24198:SF165">
    <property type="entry name" value="ANKYRIN REPEAT-CONTAINING PROTEIN-RELATED"/>
    <property type="match status" value="1"/>
</dbReference>
<dbReference type="Proteomes" id="UP001205105">
    <property type="component" value="Unassembled WGS sequence"/>
</dbReference>
<dbReference type="AlphaFoldDB" id="A0AAD5DXM4"/>